<dbReference type="STRING" id="1314674.A0A0D7AUZ0"/>
<feature type="compositionally biased region" description="Pro residues" evidence="1">
    <location>
        <begin position="11"/>
        <end position="21"/>
    </location>
</feature>
<feature type="compositionally biased region" description="Polar residues" evidence="1">
    <location>
        <begin position="373"/>
        <end position="391"/>
    </location>
</feature>
<gene>
    <name evidence="2" type="ORF">CYLTODRAFT_495026</name>
</gene>
<protein>
    <submittedName>
        <fullName evidence="2">Uncharacterized protein</fullName>
    </submittedName>
</protein>
<name>A0A0D7AUZ0_9AGAR</name>
<sequence>MASPVDTPRNSPSPSPEPDNPYPVETVLTVPKFKRGWAKGARMAFFEARVPDYTSARAKGPAQTADYLVAVSNAYCQQFTWWLDPPNEPTASDLAKTDDELDPAELQLKAAKILRLRRASRNLLDRLSNSAPAISKMTPAQIKRDPVSSLISAIANGKTHVPRARTAYQLWSKSQFNKDIKTDVDQSVIDNGVDAKSGRIRLVTGSTQQAFQNLPASERRVWELQADAEKAANQEARGLQKKDGVIPAMPLDPTATQDMLDALVHKIDPLLQGISKLTNGNAHFYWAGPEPRRGGQINVISMHAGVDRMPIPCGFMEAGGSEGVARRRTVEAAIGDFALSCYDPKVQAARTLPKIAPCSAPPSFLRYRPTTWDAGNTESPSAHSQPSTDNGLISPPDVSLPGNPTTSSNQSPSATTSKKSSKKRKSNTDAAAPPAKRHATGVRTNTNDEDQTSDDEPEETPWQVDDDGSGEDEPANSQPRRSGTRTSMRISTKTLPPQHDPLDDITNTVHMSSSDKLPSPEIPDNVAGAQLTDDDTMNEGLDTLNAPTTPATASTPVSTAPFLSNPTIPADLPKYLTHVLPKFETLAEPAWQDVTKSFVKYEVSRKFDDVRLQTGNRPAAAVQWSRLRRPLITPDKLPREMPQTVKLAAEAFWRWWRHLQPSWRNVNASANALGDIDRNITEEDWERLDASGANGLVNVMGYLWLWGMKVGVSGEGCQDWEAALRDVQWALEKMTAATNV</sequence>
<feature type="compositionally biased region" description="Acidic residues" evidence="1">
    <location>
        <begin position="447"/>
        <end position="474"/>
    </location>
</feature>
<dbReference type="EMBL" id="KN880866">
    <property type="protein sequence ID" value="KIY61815.1"/>
    <property type="molecule type" value="Genomic_DNA"/>
</dbReference>
<organism evidence="2 3">
    <name type="scientific">Cylindrobasidium torrendii FP15055 ss-10</name>
    <dbReference type="NCBI Taxonomy" id="1314674"/>
    <lineage>
        <taxon>Eukaryota</taxon>
        <taxon>Fungi</taxon>
        <taxon>Dikarya</taxon>
        <taxon>Basidiomycota</taxon>
        <taxon>Agaricomycotina</taxon>
        <taxon>Agaricomycetes</taxon>
        <taxon>Agaricomycetidae</taxon>
        <taxon>Agaricales</taxon>
        <taxon>Marasmiineae</taxon>
        <taxon>Physalacriaceae</taxon>
        <taxon>Cylindrobasidium</taxon>
    </lineage>
</organism>
<feature type="compositionally biased region" description="Polar residues" evidence="1">
    <location>
        <begin position="475"/>
        <end position="495"/>
    </location>
</feature>
<feature type="region of interest" description="Disordered" evidence="1">
    <location>
        <begin position="1"/>
        <end position="24"/>
    </location>
</feature>
<feature type="compositionally biased region" description="Polar residues" evidence="1">
    <location>
        <begin position="505"/>
        <end position="516"/>
    </location>
</feature>
<keyword evidence="3" id="KW-1185">Reference proteome</keyword>
<accession>A0A0D7AUZ0</accession>
<evidence type="ECO:0000313" key="2">
    <source>
        <dbReference type="EMBL" id="KIY61815.1"/>
    </source>
</evidence>
<proteinExistence type="predicted"/>
<evidence type="ECO:0000256" key="1">
    <source>
        <dbReference type="SAM" id="MobiDB-lite"/>
    </source>
</evidence>
<evidence type="ECO:0000313" key="3">
    <source>
        <dbReference type="Proteomes" id="UP000054007"/>
    </source>
</evidence>
<feature type="region of interest" description="Disordered" evidence="1">
    <location>
        <begin position="369"/>
        <end position="529"/>
    </location>
</feature>
<dbReference type="AlphaFoldDB" id="A0A0D7AUZ0"/>
<dbReference type="OrthoDB" id="3250313at2759"/>
<reference evidence="2 3" key="1">
    <citation type="journal article" date="2015" name="Fungal Genet. Biol.">
        <title>Evolution of novel wood decay mechanisms in Agaricales revealed by the genome sequences of Fistulina hepatica and Cylindrobasidium torrendii.</title>
        <authorList>
            <person name="Floudas D."/>
            <person name="Held B.W."/>
            <person name="Riley R."/>
            <person name="Nagy L.G."/>
            <person name="Koehler G."/>
            <person name="Ransdell A.S."/>
            <person name="Younus H."/>
            <person name="Chow J."/>
            <person name="Chiniquy J."/>
            <person name="Lipzen A."/>
            <person name="Tritt A."/>
            <person name="Sun H."/>
            <person name="Haridas S."/>
            <person name="LaButti K."/>
            <person name="Ohm R.A."/>
            <person name="Kues U."/>
            <person name="Blanchette R.A."/>
            <person name="Grigoriev I.V."/>
            <person name="Minto R.E."/>
            <person name="Hibbett D.S."/>
        </authorList>
    </citation>
    <scope>NUCLEOTIDE SEQUENCE [LARGE SCALE GENOMIC DNA]</scope>
    <source>
        <strain evidence="2 3">FP15055 ss-10</strain>
    </source>
</reference>
<dbReference type="Proteomes" id="UP000054007">
    <property type="component" value="Unassembled WGS sequence"/>
</dbReference>